<feature type="compositionally biased region" description="Basic and acidic residues" evidence="4">
    <location>
        <begin position="305"/>
        <end position="323"/>
    </location>
</feature>
<evidence type="ECO:0000256" key="4">
    <source>
        <dbReference type="SAM" id="MobiDB-lite"/>
    </source>
</evidence>
<dbReference type="OrthoDB" id="8775810at2759"/>
<dbReference type="AlphaFoldDB" id="A0A158R7K4"/>
<dbReference type="GO" id="GO:0061512">
    <property type="term" value="P:protein localization to cilium"/>
    <property type="evidence" value="ECO:0007669"/>
    <property type="project" value="TreeGrafter"/>
</dbReference>
<dbReference type="InterPro" id="IPR000007">
    <property type="entry name" value="Tubby_C"/>
</dbReference>
<gene>
    <name evidence="6" type="ORF">TASK_LOCUS4001</name>
</gene>
<keyword evidence="3" id="KW-0963">Cytoplasm</keyword>
<reference evidence="6 7" key="2">
    <citation type="submission" date="2018-11" db="EMBL/GenBank/DDBJ databases">
        <authorList>
            <consortium name="Pathogen Informatics"/>
        </authorList>
    </citation>
    <scope>NUCLEOTIDE SEQUENCE [LARGE SCALE GENOMIC DNA]</scope>
</reference>
<dbReference type="PANTHER" id="PTHR16517:SF7">
    <property type="entry name" value="PROTEIN KING TUBBY"/>
    <property type="match status" value="1"/>
</dbReference>
<dbReference type="STRING" id="60517.A0A158R7K4"/>
<dbReference type="GO" id="GO:0005929">
    <property type="term" value="C:cilium"/>
    <property type="evidence" value="ECO:0007669"/>
    <property type="project" value="TreeGrafter"/>
</dbReference>
<evidence type="ECO:0000256" key="1">
    <source>
        <dbReference type="ARBA" id="ARBA00004496"/>
    </source>
</evidence>
<evidence type="ECO:0000313" key="8">
    <source>
        <dbReference type="WBParaSite" id="TASK_0000400001-mRNA-1"/>
    </source>
</evidence>
<feature type="compositionally biased region" description="Polar residues" evidence="4">
    <location>
        <begin position="36"/>
        <end position="45"/>
    </location>
</feature>
<dbReference type="PRINTS" id="PR01573">
    <property type="entry name" value="SUPERTUBBY"/>
</dbReference>
<dbReference type="Proteomes" id="UP000282613">
    <property type="component" value="Unassembled WGS sequence"/>
</dbReference>
<feature type="compositionally biased region" description="Basic residues" evidence="4">
    <location>
        <begin position="255"/>
        <end position="264"/>
    </location>
</feature>
<comment type="similarity">
    <text evidence="2">Belongs to the TUB family.</text>
</comment>
<dbReference type="SUPFAM" id="SSF54518">
    <property type="entry name" value="Tubby C-terminal domain-like"/>
    <property type="match status" value="1"/>
</dbReference>
<feature type="compositionally biased region" description="Basic and acidic residues" evidence="4">
    <location>
        <begin position="422"/>
        <end position="437"/>
    </location>
</feature>
<feature type="compositionally biased region" description="Polar residues" evidence="4">
    <location>
        <begin position="234"/>
        <end position="248"/>
    </location>
</feature>
<dbReference type="GO" id="GO:0005737">
    <property type="term" value="C:cytoplasm"/>
    <property type="evidence" value="ECO:0007669"/>
    <property type="project" value="UniProtKB-SubCell"/>
</dbReference>
<accession>A0A158R7K4</accession>
<evidence type="ECO:0000259" key="5">
    <source>
        <dbReference type="Pfam" id="PF01167"/>
    </source>
</evidence>
<organism evidence="8">
    <name type="scientific">Taenia asiatica</name>
    <name type="common">Asian tapeworm</name>
    <dbReference type="NCBI Taxonomy" id="60517"/>
    <lineage>
        <taxon>Eukaryota</taxon>
        <taxon>Metazoa</taxon>
        <taxon>Spiralia</taxon>
        <taxon>Lophotrochozoa</taxon>
        <taxon>Platyhelminthes</taxon>
        <taxon>Cestoda</taxon>
        <taxon>Eucestoda</taxon>
        <taxon>Cyclophyllidea</taxon>
        <taxon>Taeniidae</taxon>
        <taxon>Taenia</taxon>
    </lineage>
</organism>
<evidence type="ECO:0000256" key="3">
    <source>
        <dbReference type="ARBA" id="ARBA00022490"/>
    </source>
</evidence>
<proteinExistence type="inferred from homology"/>
<feature type="compositionally biased region" description="Basic residues" evidence="4">
    <location>
        <begin position="182"/>
        <end position="192"/>
    </location>
</feature>
<dbReference type="PANTHER" id="PTHR16517">
    <property type="entry name" value="TUBBY-RELATED"/>
    <property type="match status" value="1"/>
</dbReference>
<evidence type="ECO:0000256" key="2">
    <source>
        <dbReference type="ARBA" id="ARBA00007129"/>
    </source>
</evidence>
<dbReference type="Gene3D" id="3.20.90.10">
    <property type="entry name" value="Tubby Protein, Chain A"/>
    <property type="match status" value="1"/>
</dbReference>
<dbReference type="PROSITE" id="PS01200">
    <property type="entry name" value="TUB_1"/>
    <property type="match status" value="1"/>
</dbReference>
<sequence>MDAASTKAVAQRQLKLEKQREILQRKRQQKHAHEVQSLQAKSFNNPVDLGPSSPQLTGKTPSHDSQTSVSENFAYDGPQAFELGNPDLLDPPIQVLRVSGDKDDANTPALATPKSSSREHTDTPKTYQAIHIPPIRPVKLPLPKTPLTGTDRRSLFESMELEEVEEDVSTAAVKLRSKVERRKVRSATRRQAKAPARPHSAMEALQRPQVKTNNLINFDKTDTLAMETSVASATAVRSVTPSTASAVSYQWHEKTKSKKPHSRGKGSDLGGEKAVKPKRKNVAKRGTLSESNVTRRSKKKVTRQQRPERLLRQELSRSTDYLHTKRKRVHKRDGVSSTDGTEHKRVGAVSQDTHEKSQSSKPRSPRRATHVRDDAVQSNLMEDLKTPRVERVDKISPIEQPASPILSARSKVHRKEAASPNKRTDSKGREKMVSRKDDLVHDESIKSTITRIFSAGDDVEEFITTPAPKQGVTVCCRISRDKHGLEGGLFPSYFLHLERQEDGRRFFLLAARRKRRATTCNYLISLDATVPTTILSPLDAFSDGRLTVGHLRSNFLGTQFVLLSTRSRYTDLHTSTGHPDVDVASGDWSKEIATISYVGIFLHNSEPNILGFKGPRRMTVLLPSVVEHVDPEANYELSKHAIGSPETRSALSGVMELHNKKPMWNEETQSYVLNFHGRVTQASVKNFQLIDNSDAFLLLQESTILMQFGRVSNDVFTMDYTYPLTALQAFGIAISSLAGKLACE</sequence>
<reference evidence="8" key="1">
    <citation type="submission" date="2016-04" db="UniProtKB">
        <authorList>
            <consortium name="WormBaseParasite"/>
        </authorList>
    </citation>
    <scope>IDENTIFICATION</scope>
</reference>
<feature type="compositionally biased region" description="Polar residues" evidence="4">
    <location>
        <begin position="52"/>
        <end position="71"/>
    </location>
</feature>
<feature type="region of interest" description="Disordered" evidence="4">
    <location>
        <begin position="98"/>
        <end position="125"/>
    </location>
</feature>
<feature type="region of interest" description="Disordered" evidence="4">
    <location>
        <begin position="398"/>
        <end position="437"/>
    </location>
</feature>
<dbReference type="WBParaSite" id="TASK_0000400001-mRNA-1">
    <property type="protein sequence ID" value="TASK_0000400001-mRNA-1"/>
    <property type="gene ID" value="TASK_0000400001"/>
</dbReference>
<comment type="subcellular location">
    <subcellularLocation>
        <location evidence="1">Cytoplasm</location>
    </subcellularLocation>
</comment>
<dbReference type="InterPro" id="IPR025659">
    <property type="entry name" value="Tubby-like_C"/>
</dbReference>
<feature type="domain" description="Tubby C-terminal" evidence="5">
    <location>
        <begin position="464"/>
        <end position="737"/>
    </location>
</feature>
<evidence type="ECO:0000313" key="6">
    <source>
        <dbReference type="EMBL" id="VDK32706.1"/>
    </source>
</evidence>
<feature type="region of interest" description="Disordered" evidence="4">
    <location>
        <begin position="182"/>
        <end position="204"/>
    </location>
</feature>
<feature type="region of interest" description="Disordered" evidence="4">
    <location>
        <begin position="20"/>
        <end position="72"/>
    </location>
</feature>
<dbReference type="InterPro" id="IPR018066">
    <property type="entry name" value="Tubby_C_CS"/>
</dbReference>
<name>A0A158R7K4_TAEAS</name>
<keyword evidence="7" id="KW-1185">Reference proteome</keyword>
<dbReference type="Pfam" id="PF01167">
    <property type="entry name" value="Tub"/>
    <property type="match status" value="1"/>
</dbReference>
<dbReference type="EMBL" id="UYRS01018323">
    <property type="protein sequence ID" value="VDK32706.1"/>
    <property type="molecule type" value="Genomic_DNA"/>
</dbReference>
<protein>
    <submittedName>
        <fullName evidence="8">Tub domain-containing protein</fullName>
    </submittedName>
</protein>
<evidence type="ECO:0000313" key="7">
    <source>
        <dbReference type="Proteomes" id="UP000282613"/>
    </source>
</evidence>
<feature type="region of interest" description="Disordered" evidence="4">
    <location>
        <begin position="234"/>
        <end position="379"/>
    </location>
</feature>